<dbReference type="SUPFAM" id="SSF102405">
    <property type="entry name" value="MCP/YpsA-like"/>
    <property type="match status" value="1"/>
</dbReference>
<accession>A0A3S9XHT0</accession>
<dbReference type="PANTHER" id="PTHR43022:SF1">
    <property type="entry name" value="PROTEIN SMF"/>
    <property type="match status" value="1"/>
</dbReference>
<sequence>MNDLSAQELKARLILHNLPTIGGKRFFQLVNHYESADIALHSQTKWQQAGLPNSSISVDHKQAKEQAEQTLHWLELENQQLIFWDSPHYPALLKEISDFPPILYAKGNISLLEKPQLAIVGSRHASKPGLDTAYQFAKKLAEGGFVITSGLALGIDGAAHSGALASRGETIAVLGCGLQHMYPKSHHKLAQDIIENNGTLISEFPLNTAPQASNFPRRNRIISGLSLGTLVVEASLSSGSLITAKLAAEQGREVFAIPGSIHYAGIKGCHQLIREGATLVESIDHILDALQGWKNIDVKSPLDTQQSFFDSIPDSLLLKTLKAAPQSSESLAMSLDMPFDKVLIELTDLELEGFISCEAGIWYIRHTSE</sequence>
<dbReference type="InterPro" id="IPR003488">
    <property type="entry name" value="DprA"/>
</dbReference>
<evidence type="ECO:0000259" key="2">
    <source>
        <dbReference type="Pfam" id="PF02481"/>
    </source>
</evidence>
<dbReference type="Gene3D" id="3.40.50.450">
    <property type="match status" value="1"/>
</dbReference>
<dbReference type="RefSeq" id="WP_127164675.1">
    <property type="nucleotide sequence ID" value="NZ_CP029822.1"/>
</dbReference>
<dbReference type="EMBL" id="CP029822">
    <property type="protein sequence ID" value="AZS52017.1"/>
    <property type="molecule type" value="Genomic_DNA"/>
</dbReference>
<organism evidence="3 4">
    <name type="scientific">Entomomonas moraniae</name>
    <dbReference type="NCBI Taxonomy" id="2213226"/>
    <lineage>
        <taxon>Bacteria</taxon>
        <taxon>Pseudomonadati</taxon>
        <taxon>Pseudomonadota</taxon>
        <taxon>Gammaproteobacteria</taxon>
        <taxon>Pseudomonadales</taxon>
        <taxon>Pseudomonadaceae</taxon>
        <taxon>Entomomonas</taxon>
    </lineage>
</organism>
<protein>
    <submittedName>
        <fullName evidence="3">DNA-protecting protein DprA</fullName>
    </submittedName>
</protein>
<reference evidence="4" key="1">
    <citation type="submission" date="2018-06" db="EMBL/GenBank/DDBJ databases">
        <title>Complete genome of Pseudomonas insecticola strain QZS01.</title>
        <authorList>
            <person name="Wang J."/>
            <person name="Su Q."/>
        </authorList>
    </citation>
    <scope>NUCLEOTIDE SEQUENCE [LARGE SCALE GENOMIC DNA]</scope>
    <source>
        <strain evidence="4">QZS01</strain>
    </source>
</reference>
<comment type="similarity">
    <text evidence="1">Belongs to the DprA/Smf family.</text>
</comment>
<keyword evidence="4" id="KW-1185">Reference proteome</keyword>
<gene>
    <name evidence="3" type="primary">dprA</name>
    <name evidence="3" type="ORF">DM558_15105</name>
</gene>
<evidence type="ECO:0000313" key="4">
    <source>
        <dbReference type="Proteomes" id="UP000273143"/>
    </source>
</evidence>
<dbReference type="KEGG" id="emo:DM558_15105"/>
<name>A0A3S9XHT0_9GAMM</name>
<dbReference type="NCBIfam" id="TIGR00732">
    <property type="entry name" value="dprA"/>
    <property type="match status" value="1"/>
</dbReference>
<dbReference type="InterPro" id="IPR057666">
    <property type="entry name" value="DrpA_SLOG"/>
</dbReference>
<feature type="domain" description="Smf/DprA SLOG" evidence="2">
    <location>
        <begin position="81"/>
        <end position="290"/>
    </location>
</feature>
<evidence type="ECO:0000313" key="3">
    <source>
        <dbReference type="EMBL" id="AZS52017.1"/>
    </source>
</evidence>
<evidence type="ECO:0000256" key="1">
    <source>
        <dbReference type="ARBA" id="ARBA00006525"/>
    </source>
</evidence>
<dbReference type="PANTHER" id="PTHR43022">
    <property type="entry name" value="PROTEIN SMF"/>
    <property type="match status" value="1"/>
</dbReference>
<dbReference type="AlphaFoldDB" id="A0A3S9XHT0"/>
<proteinExistence type="inferred from homology"/>
<dbReference type="Pfam" id="PF02481">
    <property type="entry name" value="DNA_processg_A"/>
    <property type="match status" value="1"/>
</dbReference>
<dbReference type="Proteomes" id="UP000273143">
    <property type="component" value="Chromosome"/>
</dbReference>
<dbReference type="GO" id="GO:0009294">
    <property type="term" value="P:DNA-mediated transformation"/>
    <property type="evidence" value="ECO:0007669"/>
    <property type="project" value="InterPro"/>
</dbReference>